<reference evidence="1 2" key="1">
    <citation type="submission" date="2023-02" db="EMBL/GenBank/DDBJ databases">
        <title>LHISI_Scaffold_Assembly.</title>
        <authorList>
            <person name="Stuart O.P."/>
            <person name="Cleave R."/>
            <person name="Magrath M.J.L."/>
            <person name="Mikheyev A.S."/>
        </authorList>
    </citation>
    <scope>NUCLEOTIDE SEQUENCE [LARGE SCALE GENOMIC DNA]</scope>
    <source>
        <strain evidence="1">Daus_M_001</strain>
        <tissue evidence="1">Leg muscle</tissue>
    </source>
</reference>
<dbReference type="PANTHER" id="PTHR47326:SF1">
    <property type="entry name" value="HTH PSQ-TYPE DOMAIN-CONTAINING PROTEIN"/>
    <property type="match status" value="1"/>
</dbReference>
<organism evidence="1 2">
    <name type="scientific">Dryococelus australis</name>
    <dbReference type="NCBI Taxonomy" id="614101"/>
    <lineage>
        <taxon>Eukaryota</taxon>
        <taxon>Metazoa</taxon>
        <taxon>Ecdysozoa</taxon>
        <taxon>Arthropoda</taxon>
        <taxon>Hexapoda</taxon>
        <taxon>Insecta</taxon>
        <taxon>Pterygota</taxon>
        <taxon>Neoptera</taxon>
        <taxon>Polyneoptera</taxon>
        <taxon>Phasmatodea</taxon>
        <taxon>Verophasmatodea</taxon>
        <taxon>Anareolatae</taxon>
        <taxon>Phasmatidae</taxon>
        <taxon>Eurycanthinae</taxon>
        <taxon>Dryococelus</taxon>
    </lineage>
</organism>
<name>A0ABQ9IH55_9NEOP</name>
<evidence type="ECO:0000313" key="1">
    <source>
        <dbReference type="EMBL" id="KAJ8896025.1"/>
    </source>
</evidence>
<dbReference type="Gene3D" id="3.30.420.10">
    <property type="entry name" value="Ribonuclease H-like superfamily/Ribonuclease H"/>
    <property type="match status" value="1"/>
</dbReference>
<dbReference type="Proteomes" id="UP001159363">
    <property type="component" value="Chromosome 1"/>
</dbReference>
<dbReference type="EMBL" id="JARBHB010000001">
    <property type="protein sequence ID" value="KAJ8896025.1"/>
    <property type="molecule type" value="Genomic_DNA"/>
</dbReference>
<comment type="caution">
    <text evidence="1">The sequence shown here is derived from an EMBL/GenBank/DDBJ whole genome shotgun (WGS) entry which is preliminary data.</text>
</comment>
<dbReference type="PANTHER" id="PTHR47326">
    <property type="entry name" value="TRANSPOSABLE ELEMENT TC3 TRANSPOSASE-LIKE PROTEIN"/>
    <property type="match status" value="1"/>
</dbReference>
<gene>
    <name evidence="1" type="ORF">PR048_001366</name>
</gene>
<protein>
    <submittedName>
        <fullName evidence="1">Uncharacterized protein</fullName>
    </submittedName>
</protein>
<dbReference type="InterPro" id="IPR036397">
    <property type="entry name" value="RNaseH_sf"/>
</dbReference>
<keyword evidence="2" id="KW-1185">Reference proteome</keyword>
<proteinExistence type="predicted"/>
<sequence length="107" mass="12664">MQERILKLGHAVRRVGVCELIDVAIDNAIKNACLDNIVYHTLDFFLWGFVKDHVFRTKVTDIQDLKKRIRNAFERVTMEMLGRTWQEIEYRLDVDRATRGAHIDVYE</sequence>
<accession>A0ABQ9IH55</accession>
<evidence type="ECO:0000313" key="2">
    <source>
        <dbReference type="Proteomes" id="UP001159363"/>
    </source>
</evidence>